<dbReference type="InterPro" id="IPR008947">
    <property type="entry name" value="PLipase_C/P1_nuclease_dom_sf"/>
</dbReference>
<evidence type="ECO:0000256" key="6">
    <source>
        <dbReference type="ARBA" id="ARBA00023180"/>
    </source>
</evidence>
<dbReference type="Pfam" id="PF02265">
    <property type="entry name" value="S1-P1_nuclease"/>
    <property type="match status" value="1"/>
</dbReference>
<dbReference type="EMBL" id="UINC01076422">
    <property type="protein sequence ID" value="SVC15573.1"/>
    <property type="molecule type" value="Genomic_DNA"/>
</dbReference>
<dbReference type="SUPFAM" id="SSF48537">
    <property type="entry name" value="Phospholipase C/P1 nuclease"/>
    <property type="match status" value="1"/>
</dbReference>
<sequence length="252" mass="29046">MIKQISICFPFFLSVLFGWGKTGHRIVGYIAEQFLTENAKHGITSILGHTSLSMVSTWADEIKSDPEWNHAYDWHWTTIPDGEQFEAGKRSGQAVEKIVEFLNLIENKHGTQLENKIAVKFLVHLVGDLHQPLHVGNGTDRGGNDVNVKWFGKSTKLHAIWDTELIDHQKLSYTEYGNYLLLGITDKQRLEWINADIFDVISESQDLRSQTYDYDNNNLKWDYFYKNKELLELRLLQGGIRLAGMLNKCFVK</sequence>
<evidence type="ECO:0000313" key="7">
    <source>
        <dbReference type="EMBL" id="SVC15573.1"/>
    </source>
</evidence>
<dbReference type="GO" id="GO:0046872">
    <property type="term" value="F:metal ion binding"/>
    <property type="evidence" value="ECO:0007669"/>
    <property type="project" value="UniProtKB-KW"/>
</dbReference>
<evidence type="ECO:0000256" key="1">
    <source>
        <dbReference type="ARBA" id="ARBA00022722"/>
    </source>
</evidence>
<dbReference type="PANTHER" id="PTHR33146:SF26">
    <property type="entry name" value="ENDONUCLEASE 4"/>
    <property type="match status" value="1"/>
</dbReference>
<evidence type="ECO:0000256" key="5">
    <source>
        <dbReference type="ARBA" id="ARBA00023157"/>
    </source>
</evidence>
<keyword evidence="1" id="KW-0540">Nuclease</keyword>
<keyword evidence="6" id="KW-0325">Glycoprotein</keyword>
<keyword evidence="4" id="KW-0378">Hydrolase</keyword>
<dbReference type="Gene3D" id="1.10.575.10">
    <property type="entry name" value="P1 Nuclease"/>
    <property type="match status" value="1"/>
</dbReference>
<dbReference type="PANTHER" id="PTHR33146">
    <property type="entry name" value="ENDONUCLEASE 4"/>
    <property type="match status" value="1"/>
</dbReference>
<dbReference type="CDD" id="cd11010">
    <property type="entry name" value="S1-P1_nuclease"/>
    <property type="match status" value="1"/>
</dbReference>
<accession>A0A382JWH8</accession>
<keyword evidence="2" id="KW-0479">Metal-binding</keyword>
<evidence type="ECO:0000256" key="4">
    <source>
        <dbReference type="ARBA" id="ARBA00022801"/>
    </source>
</evidence>
<dbReference type="GO" id="GO:0003676">
    <property type="term" value="F:nucleic acid binding"/>
    <property type="evidence" value="ECO:0007669"/>
    <property type="project" value="InterPro"/>
</dbReference>
<protein>
    <recommendedName>
        <fullName evidence="8">S1/P1 Nuclease</fullName>
    </recommendedName>
</protein>
<evidence type="ECO:0000256" key="3">
    <source>
        <dbReference type="ARBA" id="ARBA00022759"/>
    </source>
</evidence>
<feature type="non-terminal residue" evidence="7">
    <location>
        <position position="252"/>
    </location>
</feature>
<name>A0A382JWH8_9ZZZZ</name>
<dbReference type="GO" id="GO:0016788">
    <property type="term" value="F:hydrolase activity, acting on ester bonds"/>
    <property type="evidence" value="ECO:0007669"/>
    <property type="project" value="InterPro"/>
</dbReference>
<dbReference type="GO" id="GO:0006308">
    <property type="term" value="P:DNA catabolic process"/>
    <property type="evidence" value="ECO:0007669"/>
    <property type="project" value="InterPro"/>
</dbReference>
<evidence type="ECO:0008006" key="8">
    <source>
        <dbReference type="Google" id="ProtNLM"/>
    </source>
</evidence>
<keyword evidence="5" id="KW-1015">Disulfide bond</keyword>
<keyword evidence="3" id="KW-0255">Endonuclease</keyword>
<gene>
    <name evidence="7" type="ORF">METZ01_LOCUS268427</name>
</gene>
<dbReference type="AlphaFoldDB" id="A0A382JWH8"/>
<dbReference type="GO" id="GO:0004519">
    <property type="term" value="F:endonuclease activity"/>
    <property type="evidence" value="ECO:0007669"/>
    <property type="project" value="UniProtKB-KW"/>
</dbReference>
<organism evidence="7">
    <name type="scientific">marine metagenome</name>
    <dbReference type="NCBI Taxonomy" id="408172"/>
    <lineage>
        <taxon>unclassified sequences</taxon>
        <taxon>metagenomes</taxon>
        <taxon>ecological metagenomes</taxon>
    </lineage>
</organism>
<reference evidence="7" key="1">
    <citation type="submission" date="2018-05" db="EMBL/GenBank/DDBJ databases">
        <authorList>
            <person name="Lanie J.A."/>
            <person name="Ng W.-L."/>
            <person name="Kazmierczak K.M."/>
            <person name="Andrzejewski T.M."/>
            <person name="Davidsen T.M."/>
            <person name="Wayne K.J."/>
            <person name="Tettelin H."/>
            <person name="Glass J.I."/>
            <person name="Rusch D."/>
            <person name="Podicherti R."/>
            <person name="Tsui H.-C.T."/>
            <person name="Winkler M.E."/>
        </authorList>
    </citation>
    <scope>NUCLEOTIDE SEQUENCE</scope>
</reference>
<evidence type="ECO:0000256" key="2">
    <source>
        <dbReference type="ARBA" id="ARBA00022723"/>
    </source>
</evidence>
<dbReference type="InterPro" id="IPR003154">
    <property type="entry name" value="S1/P1nuclease"/>
</dbReference>
<proteinExistence type="predicted"/>